<dbReference type="GO" id="GO:0009279">
    <property type="term" value="C:cell outer membrane"/>
    <property type="evidence" value="ECO:0007669"/>
    <property type="project" value="UniProtKB-SubCell"/>
</dbReference>
<evidence type="ECO:0000256" key="1">
    <source>
        <dbReference type="ARBA" id="ARBA00004571"/>
    </source>
</evidence>
<dbReference type="Gene3D" id="2.40.170.20">
    <property type="entry name" value="TonB-dependent receptor, beta-barrel domain"/>
    <property type="match status" value="1"/>
</dbReference>
<dbReference type="InterPro" id="IPR008969">
    <property type="entry name" value="CarboxyPept-like_regulatory"/>
</dbReference>
<dbReference type="SUPFAM" id="SSF56935">
    <property type="entry name" value="Porins"/>
    <property type="match status" value="1"/>
</dbReference>
<dbReference type="Pfam" id="PF07715">
    <property type="entry name" value="Plug"/>
    <property type="match status" value="1"/>
</dbReference>
<dbReference type="PROSITE" id="PS52016">
    <property type="entry name" value="TONB_DEPENDENT_REC_3"/>
    <property type="match status" value="1"/>
</dbReference>
<dbReference type="GO" id="GO:0015344">
    <property type="term" value="F:siderophore uptake transmembrane transporter activity"/>
    <property type="evidence" value="ECO:0007669"/>
    <property type="project" value="TreeGrafter"/>
</dbReference>
<feature type="domain" description="TonB-dependent receptor-like beta-barrel" evidence="13">
    <location>
        <begin position="372"/>
        <end position="771"/>
    </location>
</feature>
<dbReference type="PANTHER" id="PTHR30069:SF29">
    <property type="entry name" value="HEMOGLOBIN AND HEMOGLOBIN-HAPTOGLOBIN-BINDING PROTEIN 1-RELATED"/>
    <property type="match status" value="1"/>
</dbReference>
<evidence type="ECO:0000256" key="7">
    <source>
        <dbReference type="ARBA" id="ARBA00023136"/>
    </source>
</evidence>
<dbReference type="EMBL" id="PHFL01000039">
    <property type="protein sequence ID" value="RFM24526.1"/>
    <property type="molecule type" value="Genomic_DNA"/>
</dbReference>
<evidence type="ECO:0000256" key="11">
    <source>
        <dbReference type="RuleBase" id="RU003357"/>
    </source>
</evidence>
<comment type="caution">
    <text evidence="15">The sequence shown here is derived from an EMBL/GenBank/DDBJ whole genome shotgun (WGS) entry which is preliminary data.</text>
</comment>
<dbReference type="Pfam" id="PF00593">
    <property type="entry name" value="TonB_dep_Rec_b-barrel"/>
    <property type="match status" value="1"/>
</dbReference>
<evidence type="ECO:0000256" key="10">
    <source>
        <dbReference type="PROSITE-ProRule" id="PRU01360"/>
    </source>
</evidence>
<dbReference type="InterPro" id="IPR000531">
    <property type="entry name" value="Beta-barrel_TonB"/>
</dbReference>
<evidence type="ECO:0000256" key="6">
    <source>
        <dbReference type="ARBA" id="ARBA00023077"/>
    </source>
</evidence>
<dbReference type="InterPro" id="IPR012910">
    <property type="entry name" value="Plug_dom"/>
</dbReference>
<accession>A0A395M189</accession>
<evidence type="ECO:0000256" key="12">
    <source>
        <dbReference type="SAM" id="SignalP"/>
    </source>
</evidence>
<dbReference type="InterPro" id="IPR039426">
    <property type="entry name" value="TonB-dep_rcpt-like"/>
</dbReference>
<feature type="signal peptide" evidence="12">
    <location>
        <begin position="1"/>
        <end position="21"/>
    </location>
</feature>
<keyword evidence="2 10" id="KW-0813">Transport</keyword>
<dbReference type="Gene3D" id="2.170.130.10">
    <property type="entry name" value="TonB-dependent receptor, plug domain"/>
    <property type="match status" value="1"/>
</dbReference>
<comment type="similarity">
    <text evidence="10 11">Belongs to the TonB-dependent receptor family.</text>
</comment>
<evidence type="ECO:0000313" key="15">
    <source>
        <dbReference type="EMBL" id="RFM24526.1"/>
    </source>
</evidence>
<keyword evidence="7 10" id="KW-0472">Membrane</keyword>
<evidence type="ECO:0000256" key="5">
    <source>
        <dbReference type="ARBA" id="ARBA00022729"/>
    </source>
</evidence>
<evidence type="ECO:0000259" key="13">
    <source>
        <dbReference type="Pfam" id="PF00593"/>
    </source>
</evidence>
<dbReference type="GO" id="GO:0044718">
    <property type="term" value="P:siderophore transmembrane transport"/>
    <property type="evidence" value="ECO:0007669"/>
    <property type="project" value="TreeGrafter"/>
</dbReference>
<keyword evidence="5 12" id="KW-0732">Signal</keyword>
<name>A0A395M189_9BACT</name>
<evidence type="ECO:0000256" key="9">
    <source>
        <dbReference type="ARBA" id="ARBA00023237"/>
    </source>
</evidence>
<dbReference type="Proteomes" id="UP000266389">
    <property type="component" value="Unassembled WGS sequence"/>
</dbReference>
<dbReference type="AlphaFoldDB" id="A0A395M189"/>
<keyword evidence="9 10" id="KW-0998">Cell outer membrane</keyword>
<evidence type="ECO:0000313" key="16">
    <source>
        <dbReference type="Proteomes" id="UP000266389"/>
    </source>
</evidence>
<evidence type="ECO:0000256" key="4">
    <source>
        <dbReference type="ARBA" id="ARBA00022692"/>
    </source>
</evidence>
<gene>
    <name evidence="15" type="ORF">D0433_05960</name>
</gene>
<feature type="domain" description="TonB-dependent receptor plug" evidence="14">
    <location>
        <begin position="126"/>
        <end position="229"/>
    </location>
</feature>
<evidence type="ECO:0000256" key="3">
    <source>
        <dbReference type="ARBA" id="ARBA00022452"/>
    </source>
</evidence>
<comment type="subcellular location">
    <subcellularLocation>
        <location evidence="1 10">Cell outer membrane</location>
        <topology evidence="1 10">Multi-pass membrane protein</topology>
    </subcellularLocation>
</comment>
<keyword evidence="8 15" id="KW-0675">Receptor</keyword>
<dbReference type="SUPFAM" id="SSF49464">
    <property type="entry name" value="Carboxypeptidase regulatory domain-like"/>
    <property type="match status" value="1"/>
</dbReference>
<dbReference type="Gene3D" id="2.60.40.1120">
    <property type="entry name" value="Carboxypeptidase-like, regulatory domain"/>
    <property type="match status" value="1"/>
</dbReference>
<dbReference type="Pfam" id="PF13715">
    <property type="entry name" value="CarbopepD_reg_2"/>
    <property type="match status" value="1"/>
</dbReference>
<keyword evidence="3 10" id="KW-1134">Transmembrane beta strand</keyword>
<protein>
    <submittedName>
        <fullName evidence="15">TonB-dependent receptor</fullName>
    </submittedName>
</protein>
<proteinExistence type="inferred from homology"/>
<evidence type="ECO:0000256" key="8">
    <source>
        <dbReference type="ARBA" id="ARBA00023170"/>
    </source>
</evidence>
<dbReference type="InterPro" id="IPR037066">
    <property type="entry name" value="Plug_dom_sf"/>
</dbReference>
<evidence type="ECO:0000259" key="14">
    <source>
        <dbReference type="Pfam" id="PF07715"/>
    </source>
</evidence>
<reference evidence="15 16" key="1">
    <citation type="journal article" date="2011" name="ISME J.">
        <title>Community ecology of hot spring cyanobacterial mats: predominant populations and their functional potential.</title>
        <authorList>
            <person name="Klatt C.G."/>
            <person name="Wood J.M."/>
            <person name="Rusch D.B."/>
            <person name="Bateson M.M."/>
            <person name="Hamamura N."/>
            <person name="Heidelberg J.F."/>
            <person name="Grossman A.R."/>
            <person name="Bhaya D."/>
            <person name="Cohan F.M."/>
            <person name="Kuhl M."/>
            <person name="Bryant D.A."/>
            <person name="Ward D.M."/>
        </authorList>
    </citation>
    <scope>NUCLEOTIDE SEQUENCE [LARGE SCALE GENOMIC DNA]</scope>
    <source>
        <strain evidence="15">OS</strain>
    </source>
</reference>
<dbReference type="InterPro" id="IPR036942">
    <property type="entry name" value="Beta-barrel_TonB_sf"/>
</dbReference>
<sequence length="802" mass="89224">MVKTLALRLVVVLLTSVSAAAQTVTMQTVTIYGTVRDRVSGEPLPSATVSVLSTKIGAVTDKQGNYRIEALPIGEYQIRVSVVGYEPEVKRLVISATQQIDFALKPLSVERSEIVVQAEREKAILQESSQAIATLSQAELDKHRGQTLGETLRELPGVTILQTGPSISKPVVRGMHSQRVLVLNAGVRQEGQQWGAEHAPEIDPFAAAKIEVLKGAASVEYGADAIGGVIRVEPRPLPIDPQLKGELNLNLFSNNAQGAGSGLVEGKLGEHIGWRVQASYRRAGDAAAPQYFLNNTGFAELNFSILTGYKADWGEISVYYSRFSTELGILKSAHIGNVTDLVNSMQRLQPFFTEPFSYAIDFPRQSISHDLISLRANVQTDELGKVQINYGYQQNVRQEFDAHVPLGTDRSRRNIPAFDLTLFTHTADIRWNHHPVGNFLGTVGAALTVQSNHNLGRTALIPNFSATTAGIFWREEWVSENWTLNAGIRYDIRWQSASPFGSSRIAQQLARGEIPNRQTFQTVTGALGAIWQFASEWSLALNAATAWRPPSINELYSDGVHHGTAQYEIGNPALGVERSFGLDATLRHIGQRTRLELSLYRNAIENFIYLFPQVEPVITIRGAFPAFAYQQAPAVLYGVDGFFEWKVTETLQLYSSLSLVRAWNEARHEPLINMPSDRLIAGVHLDLPEFFGTEKSYLEISTTLVRRQDQYPRLEVPSVLPPTVSDPEAYQFYVQNLTLPPAGYGLLNLSSGTEFSLFGRRATFVISIYNVLDQRYRDYLSRYRYFADDAGRNVIVRWQMDF</sequence>
<keyword evidence="4 10" id="KW-0812">Transmembrane</keyword>
<evidence type="ECO:0000256" key="2">
    <source>
        <dbReference type="ARBA" id="ARBA00022448"/>
    </source>
</evidence>
<organism evidence="15 16">
    <name type="scientific">Candidatus Thermochlorobacter aerophilus</name>
    <dbReference type="NCBI Taxonomy" id="1868324"/>
    <lineage>
        <taxon>Bacteria</taxon>
        <taxon>Pseudomonadati</taxon>
        <taxon>Chlorobiota</taxon>
        <taxon>Chlorobiia</taxon>
        <taxon>Chlorobiales</taxon>
        <taxon>Candidatus Thermochlorobacteriaceae</taxon>
        <taxon>Candidatus Thermochlorobacter</taxon>
    </lineage>
</organism>
<keyword evidence="6 11" id="KW-0798">TonB box</keyword>
<feature type="chain" id="PRO_5017296982" evidence="12">
    <location>
        <begin position="22"/>
        <end position="802"/>
    </location>
</feature>
<dbReference type="PANTHER" id="PTHR30069">
    <property type="entry name" value="TONB-DEPENDENT OUTER MEMBRANE RECEPTOR"/>
    <property type="match status" value="1"/>
</dbReference>